<comment type="caution">
    <text evidence="1">The sequence shown here is derived from an EMBL/GenBank/DDBJ whole genome shotgun (WGS) entry which is preliminary data.</text>
</comment>
<reference evidence="1 2" key="1">
    <citation type="submission" date="2015-01" db="EMBL/GenBank/DDBJ databases">
        <title>Draft genome of the acidophilic iron oxidizer Acidithrix ferrooxidans strain Py-F3.</title>
        <authorList>
            <person name="Poehlein A."/>
            <person name="Eisen S."/>
            <person name="Schloemann M."/>
            <person name="Johnson B.D."/>
            <person name="Daniel R."/>
            <person name="Muehling M."/>
        </authorList>
    </citation>
    <scope>NUCLEOTIDE SEQUENCE [LARGE SCALE GENOMIC DNA]</scope>
    <source>
        <strain evidence="1 2">Py-F3</strain>
    </source>
</reference>
<dbReference type="EMBL" id="JXYS01000061">
    <property type="protein sequence ID" value="KJF17218.1"/>
    <property type="molecule type" value="Genomic_DNA"/>
</dbReference>
<gene>
    <name evidence="1" type="ORF">AXFE_19310</name>
</gene>
<dbReference type="Proteomes" id="UP000032360">
    <property type="component" value="Unassembled WGS sequence"/>
</dbReference>
<evidence type="ECO:0000313" key="1">
    <source>
        <dbReference type="EMBL" id="KJF17218.1"/>
    </source>
</evidence>
<protein>
    <submittedName>
        <fullName evidence="1">Uncharacterized protein</fullName>
    </submittedName>
</protein>
<name>A0A0D8HH15_9ACTN</name>
<organism evidence="1 2">
    <name type="scientific">Acidithrix ferrooxidans</name>
    <dbReference type="NCBI Taxonomy" id="1280514"/>
    <lineage>
        <taxon>Bacteria</taxon>
        <taxon>Bacillati</taxon>
        <taxon>Actinomycetota</taxon>
        <taxon>Acidimicrobiia</taxon>
        <taxon>Acidimicrobiales</taxon>
        <taxon>Acidimicrobiaceae</taxon>
        <taxon>Acidithrix</taxon>
    </lineage>
</organism>
<dbReference type="STRING" id="1280514.AXFE_19310"/>
<dbReference type="AlphaFoldDB" id="A0A0D8HH15"/>
<proteinExistence type="predicted"/>
<sequence length="34" mass="4034">MYFREGVVSPLAKVFILINFRKFRLHRDQIGANP</sequence>
<keyword evidence="2" id="KW-1185">Reference proteome</keyword>
<evidence type="ECO:0000313" key="2">
    <source>
        <dbReference type="Proteomes" id="UP000032360"/>
    </source>
</evidence>
<accession>A0A0D8HH15</accession>